<dbReference type="Pfam" id="PF00126">
    <property type="entry name" value="HTH_1"/>
    <property type="match status" value="1"/>
</dbReference>
<gene>
    <name evidence="6" type="ORF">F0238_25535</name>
</gene>
<dbReference type="InterPro" id="IPR005119">
    <property type="entry name" value="LysR_subst-bd"/>
</dbReference>
<dbReference type="PANTHER" id="PTHR30126">
    <property type="entry name" value="HTH-TYPE TRANSCRIPTIONAL REGULATOR"/>
    <property type="match status" value="1"/>
</dbReference>
<evidence type="ECO:0000313" key="7">
    <source>
        <dbReference type="Proteomes" id="UP000576645"/>
    </source>
</evidence>
<evidence type="ECO:0000256" key="3">
    <source>
        <dbReference type="ARBA" id="ARBA00023125"/>
    </source>
</evidence>
<dbReference type="PANTHER" id="PTHR30126:SF64">
    <property type="entry name" value="HTH-TYPE TRANSCRIPTIONAL REGULATOR CITR"/>
    <property type="match status" value="1"/>
</dbReference>
<dbReference type="FunFam" id="1.10.10.10:FF:000001">
    <property type="entry name" value="LysR family transcriptional regulator"/>
    <property type="match status" value="1"/>
</dbReference>
<dbReference type="SUPFAM" id="SSF53850">
    <property type="entry name" value="Periplasmic binding protein-like II"/>
    <property type="match status" value="1"/>
</dbReference>
<name>A0AAP7DG76_9VIBR</name>
<evidence type="ECO:0000256" key="2">
    <source>
        <dbReference type="ARBA" id="ARBA00023015"/>
    </source>
</evidence>
<dbReference type="EMBL" id="VTXP01000025">
    <property type="protein sequence ID" value="NOJ26081.1"/>
    <property type="molecule type" value="Genomic_DNA"/>
</dbReference>
<evidence type="ECO:0000256" key="4">
    <source>
        <dbReference type="ARBA" id="ARBA00023163"/>
    </source>
</evidence>
<dbReference type="SUPFAM" id="SSF46785">
    <property type="entry name" value="Winged helix' DNA-binding domain"/>
    <property type="match status" value="1"/>
</dbReference>
<dbReference type="PROSITE" id="PS50931">
    <property type="entry name" value="HTH_LYSR"/>
    <property type="match status" value="1"/>
</dbReference>
<organism evidence="6 7">
    <name type="scientific">Vibrio coralliilyticus</name>
    <dbReference type="NCBI Taxonomy" id="190893"/>
    <lineage>
        <taxon>Bacteria</taxon>
        <taxon>Pseudomonadati</taxon>
        <taxon>Pseudomonadota</taxon>
        <taxon>Gammaproteobacteria</taxon>
        <taxon>Vibrionales</taxon>
        <taxon>Vibrionaceae</taxon>
        <taxon>Vibrio</taxon>
    </lineage>
</organism>
<dbReference type="InterPro" id="IPR000847">
    <property type="entry name" value="LysR_HTH_N"/>
</dbReference>
<keyword evidence="3" id="KW-0238">DNA-binding</keyword>
<reference evidence="6 7" key="1">
    <citation type="submission" date="2019-09" db="EMBL/GenBank/DDBJ databases">
        <title>Draft genome sequencing and comparative genomics of hatchery-associated Vibrios.</title>
        <authorList>
            <person name="Kehlet-Delgado H."/>
            <person name="Mueller R.S."/>
        </authorList>
    </citation>
    <scope>NUCLEOTIDE SEQUENCE [LARGE SCALE GENOMIC DNA]</scope>
    <source>
        <strain evidence="6 7">09-121-3</strain>
    </source>
</reference>
<dbReference type="GO" id="GO:0003700">
    <property type="term" value="F:DNA-binding transcription factor activity"/>
    <property type="evidence" value="ECO:0007669"/>
    <property type="project" value="InterPro"/>
</dbReference>
<keyword evidence="4" id="KW-0804">Transcription</keyword>
<evidence type="ECO:0000259" key="5">
    <source>
        <dbReference type="PROSITE" id="PS50931"/>
    </source>
</evidence>
<evidence type="ECO:0000313" key="6">
    <source>
        <dbReference type="EMBL" id="NOJ26081.1"/>
    </source>
</evidence>
<dbReference type="GO" id="GO:0000976">
    <property type="term" value="F:transcription cis-regulatory region binding"/>
    <property type="evidence" value="ECO:0007669"/>
    <property type="project" value="TreeGrafter"/>
</dbReference>
<dbReference type="InterPro" id="IPR036388">
    <property type="entry name" value="WH-like_DNA-bd_sf"/>
</dbReference>
<sequence>MKLENIQAFVTIAKVKSFTKAADLCFCTQGTMSQRLKVLEDHYRTCLIHRVGREIQLTEAGRRILPYCESILQTFGESKVALENLDEFTQADLAVCASFTPGTTLVPNTIGHIIKSYPLVNINSHIKYAGDVIHELSFEQNFDIGIISQPKSKVEKLKKLDIEYICEDKLVLITRKESKLLEEIKDRKSISLKEIQDQRILISNKNSTLVNVLNSEFPMNQIASITSLGNVVAIKKGVELGLGVSILSEFMVKDELDKGKLVSLDIEDFNEHRSIYAISKKNTLLSPLARKFIEVIERENSAR</sequence>
<dbReference type="InterPro" id="IPR036390">
    <property type="entry name" value="WH_DNA-bd_sf"/>
</dbReference>
<keyword evidence="2" id="KW-0805">Transcription regulation</keyword>
<accession>A0AAP7DG76</accession>
<dbReference type="Proteomes" id="UP000576645">
    <property type="component" value="Unassembled WGS sequence"/>
</dbReference>
<comment type="caution">
    <text evidence="6">The sequence shown here is derived from an EMBL/GenBank/DDBJ whole genome shotgun (WGS) entry which is preliminary data.</text>
</comment>
<dbReference type="RefSeq" id="WP_171354202.1">
    <property type="nucleotide sequence ID" value="NZ_JBJZOQ010000010.1"/>
</dbReference>
<dbReference type="Gene3D" id="3.40.190.290">
    <property type="match status" value="1"/>
</dbReference>
<dbReference type="Pfam" id="PF03466">
    <property type="entry name" value="LysR_substrate"/>
    <property type="match status" value="1"/>
</dbReference>
<dbReference type="AlphaFoldDB" id="A0AAP7DG76"/>
<evidence type="ECO:0000256" key="1">
    <source>
        <dbReference type="ARBA" id="ARBA00009437"/>
    </source>
</evidence>
<feature type="domain" description="HTH lysR-type" evidence="5">
    <location>
        <begin position="1"/>
        <end position="58"/>
    </location>
</feature>
<protein>
    <submittedName>
        <fullName evidence="6">LysR family transcriptional regulator</fullName>
    </submittedName>
</protein>
<proteinExistence type="inferred from homology"/>
<comment type="similarity">
    <text evidence="1">Belongs to the LysR transcriptional regulatory family.</text>
</comment>
<dbReference type="Gene3D" id="1.10.10.10">
    <property type="entry name" value="Winged helix-like DNA-binding domain superfamily/Winged helix DNA-binding domain"/>
    <property type="match status" value="1"/>
</dbReference>